<organism evidence="2">
    <name type="scientific">Fagus sylvatica</name>
    <name type="common">Beechnut</name>
    <dbReference type="NCBI Taxonomy" id="28930"/>
    <lineage>
        <taxon>Eukaryota</taxon>
        <taxon>Viridiplantae</taxon>
        <taxon>Streptophyta</taxon>
        <taxon>Embryophyta</taxon>
        <taxon>Tracheophyta</taxon>
        <taxon>Spermatophyta</taxon>
        <taxon>Magnoliopsida</taxon>
        <taxon>eudicotyledons</taxon>
        <taxon>Gunneridae</taxon>
        <taxon>Pentapetalae</taxon>
        <taxon>rosids</taxon>
        <taxon>fabids</taxon>
        <taxon>Fagales</taxon>
        <taxon>Fagaceae</taxon>
        <taxon>Fagus</taxon>
    </lineage>
</organism>
<evidence type="ECO:0000256" key="1">
    <source>
        <dbReference type="SAM" id="MobiDB-lite"/>
    </source>
</evidence>
<feature type="region of interest" description="Disordered" evidence="1">
    <location>
        <begin position="26"/>
        <end position="81"/>
    </location>
</feature>
<dbReference type="AlphaFoldDB" id="A0A2N9EMS0"/>
<dbReference type="EMBL" id="OIVN01000191">
    <property type="protein sequence ID" value="SPC75970.1"/>
    <property type="molecule type" value="Genomic_DNA"/>
</dbReference>
<reference evidence="2" key="1">
    <citation type="submission" date="2018-02" db="EMBL/GenBank/DDBJ databases">
        <authorList>
            <person name="Cohen D.B."/>
            <person name="Kent A.D."/>
        </authorList>
    </citation>
    <scope>NUCLEOTIDE SEQUENCE</scope>
</reference>
<proteinExistence type="predicted"/>
<gene>
    <name evidence="2" type="ORF">FSB_LOCUS3852</name>
</gene>
<evidence type="ECO:0000313" key="2">
    <source>
        <dbReference type="EMBL" id="SPC75970.1"/>
    </source>
</evidence>
<accession>A0A2N9EMS0</accession>
<feature type="compositionally biased region" description="Basic and acidic residues" evidence="1">
    <location>
        <begin position="49"/>
        <end position="58"/>
    </location>
</feature>
<feature type="compositionally biased region" description="Basic residues" evidence="1">
    <location>
        <begin position="28"/>
        <end position="40"/>
    </location>
</feature>
<sequence length="81" mass="8996">MMHWYWYGIGYDTGTAEEKRLSLDFSKKQQKKKERKKKNSKPTSCCDDATPRESREARGTGGVALVGGDCSSDGSGGEMRD</sequence>
<name>A0A2N9EMS0_FAGSY</name>
<protein>
    <submittedName>
        <fullName evidence="2">Uncharacterized protein</fullName>
    </submittedName>
</protein>